<reference evidence="2 3" key="1">
    <citation type="submission" date="2024-10" db="EMBL/GenBank/DDBJ databases">
        <title>Updated reference genomes for cyclostephanoid diatoms.</title>
        <authorList>
            <person name="Roberts W.R."/>
            <person name="Alverson A.J."/>
        </authorList>
    </citation>
    <scope>NUCLEOTIDE SEQUENCE [LARGE SCALE GENOMIC DNA]</scope>
    <source>
        <strain evidence="2 3">AJA228-03</strain>
    </source>
</reference>
<proteinExistence type="predicted"/>
<feature type="region of interest" description="Disordered" evidence="1">
    <location>
        <begin position="200"/>
        <end position="222"/>
    </location>
</feature>
<comment type="caution">
    <text evidence="2">The sequence shown here is derived from an EMBL/GenBank/DDBJ whole genome shotgun (WGS) entry which is preliminary data.</text>
</comment>
<evidence type="ECO:0000313" key="3">
    <source>
        <dbReference type="Proteomes" id="UP001530377"/>
    </source>
</evidence>
<dbReference type="EMBL" id="JALLPB020000511">
    <property type="protein sequence ID" value="KAL3808431.1"/>
    <property type="molecule type" value="Genomic_DNA"/>
</dbReference>
<gene>
    <name evidence="2" type="ORF">ACHAXA_003838</name>
</gene>
<feature type="region of interest" description="Disordered" evidence="1">
    <location>
        <begin position="1"/>
        <end position="62"/>
    </location>
</feature>
<dbReference type="AlphaFoldDB" id="A0ABD3RAP3"/>
<protein>
    <submittedName>
        <fullName evidence="2">Uncharacterized protein</fullName>
    </submittedName>
</protein>
<sequence>MSETAASDATPRTAANVTDGPKAQARMDDDVRPPSRSTSYRRNLAASASASARRLSRSGRSIRQRSSEIFASTLKMFRKTGGREGASVGMLRGDSGSDFEGYATVHRGGGTRYFDVQSNGKHVFLLIKGYHCFVYDDEDGDSPRYAIELIHRRAVLRPSHDSFVPRVPHPGAREDSTYATVNLESSLGDVEYRITLVSSDRDGHHHHHHHHHHGATTSTDVASTATRFVDAVTRASAEASNDEVRTRLGHAGLLNRRASVRFAQEIGNAKARDQPDAPASAAEIMAGMPITPGYG</sequence>
<evidence type="ECO:0000256" key="1">
    <source>
        <dbReference type="SAM" id="MobiDB-lite"/>
    </source>
</evidence>
<feature type="compositionally biased region" description="Low complexity" evidence="1">
    <location>
        <begin position="41"/>
        <end position="53"/>
    </location>
</feature>
<organism evidence="2 3">
    <name type="scientific">Cyclostephanos tholiformis</name>
    <dbReference type="NCBI Taxonomy" id="382380"/>
    <lineage>
        <taxon>Eukaryota</taxon>
        <taxon>Sar</taxon>
        <taxon>Stramenopiles</taxon>
        <taxon>Ochrophyta</taxon>
        <taxon>Bacillariophyta</taxon>
        <taxon>Coscinodiscophyceae</taxon>
        <taxon>Thalassiosirophycidae</taxon>
        <taxon>Stephanodiscales</taxon>
        <taxon>Stephanodiscaceae</taxon>
        <taxon>Cyclostephanos</taxon>
    </lineage>
</organism>
<feature type="compositionally biased region" description="Basic residues" evidence="1">
    <location>
        <begin position="204"/>
        <end position="214"/>
    </location>
</feature>
<keyword evidence="3" id="KW-1185">Reference proteome</keyword>
<dbReference type="Proteomes" id="UP001530377">
    <property type="component" value="Unassembled WGS sequence"/>
</dbReference>
<accession>A0ABD3RAP3</accession>
<name>A0ABD3RAP3_9STRA</name>
<evidence type="ECO:0000313" key="2">
    <source>
        <dbReference type="EMBL" id="KAL3808431.1"/>
    </source>
</evidence>